<evidence type="ECO:0000313" key="1">
    <source>
        <dbReference type="EMBL" id="KKW17371.1"/>
    </source>
</evidence>
<sequence length="354" mass="40046">MTENNAGWKEKKVSRYTTRLDKSVGDRTKTVFLKAGVAGQPEATGYGEVEAEYDSYVRLRPFLRMPRVRLLDRGDEGKFLAIQKVSGTPLDELLKQGKLDEMQRALRGFITDLAAMWRYTLQSIDEKQLVPGRNVRLIYLDRIATLRNHDAIHKIIDKRIVINGKEHSSLVERLESSEKLLANTKEPVMSYAHGDEMLQNVISTPGEPSEYMAIDPRSAGAGYYTPAQSANYLIGSTFLYNYNWNSQTMRTYNNRVEIDYSIPDSFKEKDKVLRQLFIELVENLETLGSAEKEMLQEYLFSNLIRTYIGQALPGNLAKLEPNKVAHLALALELGTDLVGVLRTPSYVSRAGNIG</sequence>
<protein>
    <submittedName>
        <fullName evidence="1">Uncharacterized protein</fullName>
    </submittedName>
</protein>
<comment type="caution">
    <text evidence="1">The sequence shown here is derived from an EMBL/GenBank/DDBJ whole genome shotgun (WGS) entry which is preliminary data.</text>
</comment>
<proteinExistence type="predicted"/>
<name>A0A0G1WEZ7_9BACT</name>
<gene>
    <name evidence="1" type="ORF">UY59_C0038G0008</name>
</gene>
<dbReference type="EMBL" id="LCQO01000038">
    <property type="protein sequence ID" value="KKW17371.1"/>
    <property type="molecule type" value="Genomic_DNA"/>
</dbReference>
<dbReference type="SUPFAM" id="SSF56112">
    <property type="entry name" value="Protein kinase-like (PK-like)"/>
    <property type="match status" value="1"/>
</dbReference>
<dbReference type="InterPro" id="IPR011009">
    <property type="entry name" value="Kinase-like_dom_sf"/>
</dbReference>
<dbReference type="Proteomes" id="UP000034057">
    <property type="component" value="Unassembled WGS sequence"/>
</dbReference>
<dbReference type="AlphaFoldDB" id="A0A0G1WEZ7"/>
<reference evidence="1 2" key="1">
    <citation type="journal article" date="2015" name="Nature">
        <title>rRNA introns, odd ribosomes, and small enigmatic genomes across a large radiation of phyla.</title>
        <authorList>
            <person name="Brown C.T."/>
            <person name="Hug L.A."/>
            <person name="Thomas B.C."/>
            <person name="Sharon I."/>
            <person name="Castelle C.J."/>
            <person name="Singh A."/>
            <person name="Wilkins M.J."/>
            <person name="Williams K.H."/>
            <person name="Banfield J.F."/>
        </authorList>
    </citation>
    <scope>NUCLEOTIDE SEQUENCE [LARGE SCALE GENOMIC DNA]</scope>
</reference>
<evidence type="ECO:0000313" key="2">
    <source>
        <dbReference type="Proteomes" id="UP000034057"/>
    </source>
</evidence>
<organism evidence="1 2">
    <name type="scientific">Candidatus Kaiserbacteria bacterium GW2011_GWA1_50_28</name>
    <dbReference type="NCBI Taxonomy" id="1618668"/>
    <lineage>
        <taxon>Bacteria</taxon>
        <taxon>Candidatus Kaiseribacteriota</taxon>
    </lineage>
</organism>
<accession>A0A0G1WEZ7</accession>